<accession>A0ABS2DNW8</accession>
<dbReference type="Pfam" id="PF00849">
    <property type="entry name" value="PseudoU_synth_2"/>
    <property type="match status" value="1"/>
</dbReference>
<comment type="similarity">
    <text evidence="1 7">Belongs to the pseudouridine synthase RsuA family.</text>
</comment>
<protein>
    <recommendedName>
        <fullName evidence="7">Pseudouridine synthase</fullName>
        <ecNumber evidence="7">5.4.99.-</ecNumber>
    </recommendedName>
</protein>
<dbReference type="SUPFAM" id="SSF55174">
    <property type="entry name" value="Alpha-L RNA-binding motif"/>
    <property type="match status" value="1"/>
</dbReference>
<dbReference type="InterPro" id="IPR002942">
    <property type="entry name" value="S4_RNA-bd"/>
</dbReference>
<evidence type="ECO:0000256" key="1">
    <source>
        <dbReference type="ARBA" id="ARBA00008348"/>
    </source>
</evidence>
<dbReference type="RefSeq" id="WP_205101451.1">
    <property type="nucleotide sequence ID" value="NZ_JACJJC010000001.1"/>
</dbReference>
<dbReference type="PROSITE" id="PS50889">
    <property type="entry name" value="S4"/>
    <property type="match status" value="1"/>
</dbReference>
<dbReference type="PANTHER" id="PTHR47683">
    <property type="entry name" value="PSEUDOURIDINE SYNTHASE FAMILY PROTEIN-RELATED"/>
    <property type="match status" value="1"/>
</dbReference>
<evidence type="ECO:0000256" key="3">
    <source>
        <dbReference type="ARBA" id="ARBA00023235"/>
    </source>
</evidence>
<dbReference type="Gene3D" id="3.30.70.580">
    <property type="entry name" value="Pseudouridine synthase I, catalytic domain, N-terminal subdomain"/>
    <property type="match status" value="1"/>
</dbReference>
<keyword evidence="2 6" id="KW-0694">RNA-binding</keyword>
<dbReference type="EMBL" id="JACJJC010000001">
    <property type="protein sequence ID" value="MBM6703070.1"/>
    <property type="molecule type" value="Genomic_DNA"/>
</dbReference>
<dbReference type="NCBIfam" id="TIGR00093">
    <property type="entry name" value="pseudouridine synthase"/>
    <property type="match status" value="1"/>
</dbReference>
<dbReference type="Gene3D" id="3.30.70.1560">
    <property type="entry name" value="Alpha-L RNA-binding motif"/>
    <property type="match status" value="1"/>
</dbReference>
<sequence length="236" mass="26256">MRLDDLLFTQGFGTRYDCRHIVLSGAISIDGIVHDDPDEEVSCEGLVFSYRGKEWPYFEKAIIALNKPAGYECSMKPSAHPSVMSLLPGQLRTRRVQPVGRLDVDTTGLLLLTDDGALLHRLTHPKRHVSKVYEATLKHSAADDLCARLLAGVVLDDDPKPVFAKEVQLVDGARRHLRLTLTQGKYHQVKRMIAACGNRVEALHRSAVGQYRLPDGLAPGEWCWLSSADEIFGTRT</sequence>
<evidence type="ECO:0000256" key="4">
    <source>
        <dbReference type="ARBA" id="ARBA00036749"/>
    </source>
</evidence>
<reference evidence="9 10" key="1">
    <citation type="journal article" date="2021" name="Sci. Rep.">
        <title>The distribution of antibiotic resistance genes in chicken gut microbiota commensals.</title>
        <authorList>
            <person name="Juricova H."/>
            <person name="Matiasovicova J."/>
            <person name="Kubasova T."/>
            <person name="Cejkova D."/>
            <person name="Rychlik I."/>
        </authorList>
    </citation>
    <scope>NUCLEOTIDE SEQUENCE [LARGE SCALE GENOMIC DNA]</scope>
    <source>
        <strain evidence="9 10">An829</strain>
    </source>
</reference>
<dbReference type="PROSITE" id="PS01149">
    <property type="entry name" value="PSI_RSU"/>
    <property type="match status" value="1"/>
</dbReference>
<evidence type="ECO:0000259" key="8">
    <source>
        <dbReference type="SMART" id="SM00363"/>
    </source>
</evidence>
<comment type="catalytic activity">
    <reaction evidence="4">
        <text>uridine(516) in 16S rRNA = pseudouridine(516) in 16S rRNA</text>
        <dbReference type="Rhea" id="RHEA:38867"/>
        <dbReference type="Rhea" id="RHEA-COMP:10089"/>
        <dbReference type="Rhea" id="RHEA-COMP:10090"/>
        <dbReference type="ChEBI" id="CHEBI:65314"/>
        <dbReference type="ChEBI" id="CHEBI:65315"/>
        <dbReference type="EC" id="5.4.99.19"/>
    </reaction>
</comment>
<evidence type="ECO:0000256" key="7">
    <source>
        <dbReference type="RuleBase" id="RU003887"/>
    </source>
</evidence>
<evidence type="ECO:0000313" key="9">
    <source>
        <dbReference type="EMBL" id="MBM6703070.1"/>
    </source>
</evidence>
<dbReference type="InterPro" id="IPR006145">
    <property type="entry name" value="PsdUridine_synth_RsuA/RluA"/>
</dbReference>
<dbReference type="InterPro" id="IPR000748">
    <property type="entry name" value="PsdUridine_synth_RsuA/RluB/E/F"/>
</dbReference>
<dbReference type="Proteomes" id="UP000715095">
    <property type="component" value="Unassembled WGS sequence"/>
</dbReference>
<evidence type="ECO:0000256" key="5">
    <source>
        <dbReference type="ARBA" id="ARBA00037590"/>
    </source>
</evidence>
<comment type="caution">
    <text evidence="9">The sequence shown here is derived from an EMBL/GenBank/DDBJ whole genome shotgun (WGS) entry which is preliminary data.</text>
</comment>
<dbReference type="SMART" id="SM00363">
    <property type="entry name" value="S4"/>
    <property type="match status" value="1"/>
</dbReference>
<dbReference type="SUPFAM" id="SSF55120">
    <property type="entry name" value="Pseudouridine synthase"/>
    <property type="match status" value="1"/>
</dbReference>
<evidence type="ECO:0000313" key="10">
    <source>
        <dbReference type="Proteomes" id="UP000715095"/>
    </source>
</evidence>
<proteinExistence type="inferred from homology"/>
<feature type="domain" description="RNA-binding S4" evidence="8">
    <location>
        <begin position="1"/>
        <end position="61"/>
    </location>
</feature>
<keyword evidence="3 7" id="KW-0413">Isomerase</keyword>
<comment type="function">
    <text evidence="5">Responsible for synthesis of pseudouridine from uracil-516 in 16S ribosomal RNA.</text>
</comment>
<dbReference type="Pfam" id="PF01479">
    <property type="entry name" value="S4"/>
    <property type="match status" value="1"/>
</dbReference>
<name>A0ABS2DNW8_9BURK</name>
<keyword evidence="10" id="KW-1185">Reference proteome</keyword>
<gene>
    <name evidence="9" type="ORF">H6A60_00885</name>
</gene>
<dbReference type="InterPro" id="IPR050343">
    <property type="entry name" value="RsuA_PseudoU_synthase"/>
</dbReference>
<organism evidence="9 10">
    <name type="scientific">Sutterella massiliensis</name>
    <dbReference type="NCBI Taxonomy" id="1816689"/>
    <lineage>
        <taxon>Bacteria</taxon>
        <taxon>Pseudomonadati</taxon>
        <taxon>Pseudomonadota</taxon>
        <taxon>Betaproteobacteria</taxon>
        <taxon>Burkholderiales</taxon>
        <taxon>Sutterellaceae</taxon>
        <taxon>Sutterella</taxon>
    </lineage>
</organism>
<dbReference type="InterPro" id="IPR018496">
    <property type="entry name" value="PsdUridine_synth_RsuA/RluB_CS"/>
</dbReference>
<dbReference type="InterPro" id="IPR042092">
    <property type="entry name" value="PsdUridine_s_RsuA/RluB/E/F_cat"/>
</dbReference>
<dbReference type="InterPro" id="IPR020103">
    <property type="entry name" value="PsdUridine_synth_cat_dom_sf"/>
</dbReference>
<dbReference type="PANTHER" id="PTHR47683:SF4">
    <property type="entry name" value="PSEUDOURIDINE SYNTHASE"/>
    <property type="match status" value="1"/>
</dbReference>
<dbReference type="CDD" id="cd02553">
    <property type="entry name" value="PseudoU_synth_RsuA"/>
    <property type="match status" value="1"/>
</dbReference>
<evidence type="ECO:0000256" key="6">
    <source>
        <dbReference type="PROSITE-ProRule" id="PRU00182"/>
    </source>
</evidence>
<dbReference type="InterPro" id="IPR020094">
    <property type="entry name" value="TruA/RsuA/RluB/E/F_N"/>
</dbReference>
<evidence type="ECO:0000256" key="2">
    <source>
        <dbReference type="ARBA" id="ARBA00022884"/>
    </source>
</evidence>
<dbReference type="EC" id="5.4.99.-" evidence="7"/>